<feature type="domain" description="Bacterial bifunctional deaminase-reductase C-terminal" evidence="1">
    <location>
        <begin position="71"/>
        <end position="170"/>
    </location>
</feature>
<gene>
    <name evidence="2" type="ORF">EV380_0775</name>
</gene>
<dbReference type="Gene3D" id="3.40.430.10">
    <property type="entry name" value="Dihydrofolate Reductase, subunit A"/>
    <property type="match status" value="1"/>
</dbReference>
<evidence type="ECO:0000313" key="2">
    <source>
        <dbReference type="EMBL" id="RZU61212.1"/>
    </source>
</evidence>
<comment type="caution">
    <text evidence="2">The sequence shown here is derived from an EMBL/GenBank/DDBJ whole genome shotgun (WGS) entry which is preliminary data.</text>
</comment>
<dbReference type="Proteomes" id="UP000292685">
    <property type="component" value="Unassembled WGS sequence"/>
</dbReference>
<dbReference type="OrthoDB" id="3427770at2"/>
<dbReference type="PANTHER" id="PTHR38011">
    <property type="entry name" value="DIHYDROFOLATE REDUCTASE FAMILY PROTEIN (AFU_ORTHOLOGUE AFUA_8G06820)"/>
    <property type="match status" value="1"/>
</dbReference>
<reference evidence="2 3" key="1">
    <citation type="submission" date="2019-02" db="EMBL/GenBank/DDBJ databases">
        <title>Sequencing the genomes of 1000 actinobacteria strains.</title>
        <authorList>
            <person name="Klenk H.-P."/>
        </authorList>
    </citation>
    <scope>NUCLEOTIDE SEQUENCE [LARGE SCALE GENOMIC DNA]</scope>
    <source>
        <strain evidence="2 3">DSM 17364</strain>
    </source>
</reference>
<dbReference type="EMBL" id="SHLA01000001">
    <property type="protein sequence ID" value="RZU61212.1"/>
    <property type="molecule type" value="Genomic_DNA"/>
</dbReference>
<evidence type="ECO:0000313" key="3">
    <source>
        <dbReference type="Proteomes" id="UP000292685"/>
    </source>
</evidence>
<dbReference type="PANTHER" id="PTHR38011:SF11">
    <property type="entry name" value="2,5-DIAMINO-6-RIBOSYLAMINO-4(3H)-PYRIMIDINONE 5'-PHOSPHATE REDUCTASE"/>
    <property type="match status" value="1"/>
</dbReference>
<dbReference type="InterPro" id="IPR002734">
    <property type="entry name" value="RibDG_C"/>
</dbReference>
<dbReference type="GO" id="GO:0008703">
    <property type="term" value="F:5-amino-6-(5-phosphoribosylamino)uracil reductase activity"/>
    <property type="evidence" value="ECO:0007669"/>
    <property type="project" value="InterPro"/>
</dbReference>
<protein>
    <submittedName>
        <fullName evidence="2">Dihydrofolate reductase</fullName>
    </submittedName>
</protein>
<dbReference type="InterPro" id="IPR024072">
    <property type="entry name" value="DHFR-like_dom_sf"/>
</dbReference>
<dbReference type="AlphaFoldDB" id="A0A4Q8AAQ9"/>
<evidence type="ECO:0000259" key="1">
    <source>
        <dbReference type="Pfam" id="PF01872"/>
    </source>
</evidence>
<dbReference type="Pfam" id="PF01872">
    <property type="entry name" value="RibD_C"/>
    <property type="match status" value="1"/>
</dbReference>
<proteinExistence type="predicted"/>
<dbReference type="InterPro" id="IPR050765">
    <property type="entry name" value="Riboflavin_Biosynth_HTPR"/>
</dbReference>
<sequence>MTRMRYYVAASVDGYIADEQEGLDWLTPFDSTPGIEEAIGDFMEQIGAIAMGADTYAWLVAHSPGEWPYGSIPTWVFTHRELQAVPDADITFVRGEPAEWVQDIKDAAGGKDAWVLGGGSLAGQLIESGHLDELILTTVPVILGGGRRLFATRGSVALSLTNRRAFADGVVEDTYDVVKPRTKPRRH</sequence>
<dbReference type="GO" id="GO:0009231">
    <property type="term" value="P:riboflavin biosynthetic process"/>
    <property type="evidence" value="ECO:0007669"/>
    <property type="project" value="InterPro"/>
</dbReference>
<keyword evidence="3" id="KW-1185">Reference proteome</keyword>
<dbReference type="RefSeq" id="WP_102157487.1">
    <property type="nucleotide sequence ID" value="NZ_PGGT01000004.1"/>
</dbReference>
<dbReference type="SUPFAM" id="SSF53597">
    <property type="entry name" value="Dihydrofolate reductase-like"/>
    <property type="match status" value="1"/>
</dbReference>
<organism evidence="2 3">
    <name type="scientific">Zhihengliuella halotolerans</name>
    <dbReference type="NCBI Taxonomy" id="370736"/>
    <lineage>
        <taxon>Bacteria</taxon>
        <taxon>Bacillati</taxon>
        <taxon>Actinomycetota</taxon>
        <taxon>Actinomycetes</taxon>
        <taxon>Micrococcales</taxon>
        <taxon>Micrococcaceae</taxon>
        <taxon>Zhihengliuella</taxon>
    </lineage>
</organism>
<accession>A0A4Q8AAQ9</accession>
<name>A0A4Q8AAQ9_9MICC</name>